<evidence type="ECO:0000313" key="3">
    <source>
        <dbReference type="EMBL" id="NGO75782.1"/>
    </source>
</evidence>
<dbReference type="RefSeq" id="WP_165331295.1">
    <property type="nucleotide sequence ID" value="NZ_JAAKZW010000020.1"/>
</dbReference>
<keyword evidence="2" id="KW-0472">Membrane</keyword>
<proteinExistence type="predicted"/>
<evidence type="ECO:0000256" key="2">
    <source>
        <dbReference type="SAM" id="Phobius"/>
    </source>
</evidence>
<accession>A0A6G4XF29</accession>
<evidence type="ECO:0000256" key="1">
    <source>
        <dbReference type="SAM" id="MobiDB-lite"/>
    </source>
</evidence>
<comment type="caution">
    <text evidence="3">The sequence shown here is derived from an EMBL/GenBank/DDBJ whole genome shotgun (WGS) entry which is preliminary data.</text>
</comment>
<keyword evidence="4" id="KW-1185">Reference proteome</keyword>
<dbReference type="EMBL" id="JAAKZW010000020">
    <property type="protein sequence ID" value="NGO75782.1"/>
    <property type="molecule type" value="Genomic_DNA"/>
</dbReference>
<dbReference type="Proteomes" id="UP000481109">
    <property type="component" value="Unassembled WGS sequence"/>
</dbReference>
<feature type="region of interest" description="Disordered" evidence="1">
    <location>
        <begin position="128"/>
        <end position="151"/>
    </location>
</feature>
<name>A0A6G4XF29_9ACTN</name>
<protein>
    <submittedName>
        <fullName evidence="3">Uncharacterized protein</fullName>
    </submittedName>
</protein>
<feature type="transmembrane region" description="Helical" evidence="2">
    <location>
        <begin position="6"/>
        <end position="26"/>
    </location>
</feature>
<keyword evidence="2" id="KW-1133">Transmembrane helix</keyword>
<sequence length="151" mass="15811">MGLYRFATPVWTLTILAGALAVAALWDAERRPRPRALLAAGLALGFVLSLTGQHPKNQDWLDEPALSLCKVTHRFGGVFNGCAQRLAIHGRSVLLPDLGGTLLTSRLKVVDLAGLTDPVVADAYAAHDPTPYAPTSSTGPGPPSSTATMDG</sequence>
<dbReference type="AlphaFoldDB" id="A0A6G4XF29"/>
<reference evidence="3 4" key="1">
    <citation type="submission" date="2020-02" db="EMBL/GenBank/DDBJ databases">
        <title>Whole-genome analyses of novel actinobacteria.</title>
        <authorList>
            <person name="Sahin N."/>
            <person name="Tokatli A."/>
        </authorList>
    </citation>
    <scope>NUCLEOTIDE SEQUENCE [LARGE SCALE GENOMIC DNA]</scope>
    <source>
        <strain evidence="3 4">YC504</strain>
    </source>
</reference>
<organism evidence="3 4">
    <name type="scientific">Streptomyces mesophilus</name>
    <dbReference type="NCBI Taxonomy" id="1775132"/>
    <lineage>
        <taxon>Bacteria</taxon>
        <taxon>Bacillati</taxon>
        <taxon>Actinomycetota</taxon>
        <taxon>Actinomycetes</taxon>
        <taxon>Kitasatosporales</taxon>
        <taxon>Streptomycetaceae</taxon>
        <taxon>Streptomyces</taxon>
    </lineage>
</organism>
<gene>
    <name evidence="3" type="ORF">G6045_08860</name>
</gene>
<evidence type="ECO:0000313" key="4">
    <source>
        <dbReference type="Proteomes" id="UP000481109"/>
    </source>
</evidence>
<feature type="compositionally biased region" description="Low complexity" evidence="1">
    <location>
        <begin position="129"/>
        <end position="151"/>
    </location>
</feature>
<keyword evidence="2" id="KW-0812">Transmembrane</keyword>